<protein>
    <submittedName>
        <fullName evidence="1">Glycosyltransferase family 2 protein</fullName>
    </submittedName>
</protein>
<name>A0A7S9DYZ5_9ALTE</name>
<dbReference type="EMBL" id="CP064795">
    <property type="protein sequence ID" value="QPG06407.1"/>
    <property type="molecule type" value="Genomic_DNA"/>
</dbReference>
<accession>A0A7S9DYZ5</accession>
<sequence>MTEIKLITCVGVEHDLALLPHFLQYYQGLGISAGNIHAVLHASEDNTAEMDKAVALLSDYGIRPQERWIAPYTSKSMWDKRREIQKKVAKADDWIISADVDEFHEFPVDLKEFLVYCDKKKLNCIQGVFVDRLAHDGKLTPVAPDTPIWEQYPIQADVMCTIRQYEQGNWAAGTVNVMACKGSVLPSLGGHSALAGETPVNYLFGRHLGKLPGIGRAQVRFAVPLRVHHFKWTDRLTASLKKRLSTPGVSERGKMYGEALLNHIDGPGRILVEKMPVRTPGFFERLPWKYQLNAFSQRLLRIRISNKLKKIVSKQ</sequence>
<gene>
    <name evidence="1" type="ORF">IT774_04235</name>
</gene>
<organism evidence="1 2">
    <name type="scientific">Salinimonas marina</name>
    <dbReference type="NCBI Taxonomy" id="2785918"/>
    <lineage>
        <taxon>Bacteria</taxon>
        <taxon>Pseudomonadati</taxon>
        <taxon>Pseudomonadota</taxon>
        <taxon>Gammaproteobacteria</taxon>
        <taxon>Alteromonadales</taxon>
        <taxon>Alteromonadaceae</taxon>
        <taxon>Alteromonas/Salinimonas group</taxon>
        <taxon>Salinimonas</taxon>
    </lineage>
</organism>
<proteinExistence type="predicted"/>
<dbReference type="Pfam" id="PF13704">
    <property type="entry name" value="Glyco_tranf_2_4"/>
    <property type="match status" value="1"/>
</dbReference>
<dbReference type="RefSeq" id="WP_195811483.1">
    <property type="nucleotide sequence ID" value="NZ_CP064795.1"/>
</dbReference>
<evidence type="ECO:0000313" key="1">
    <source>
        <dbReference type="EMBL" id="QPG06407.1"/>
    </source>
</evidence>
<dbReference type="GO" id="GO:0016740">
    <property type="term" value="F:transferase activity"/>
    <property type="evidence" value="ECO:0007669"/>
    <property type="project" value="UniProtKB-KW"/>
</dbReference>
<evidence type="ECO:0000313" key="2">
    <source>
        <dbReference type="Proteomes" id="UP000595095"/>
    </source>
</evidence>
<dbReference type="AlphaFoldDB" id="A0A7S9DYZ5"/>
<reference evidence="1 2" key="1">
    <citation type="submission" date="2020-11" db="EMBL/GenBank/DDBJ databases">
        <title>Complete genome sequence for Salinimonas sp. strain G2-b.</title>
        <authorList>
            <person name="Park S.-J."/>
        </authorList>
    </citation>
    <scope>NUCLEOTIDE SEQUENCE [LARGE SCALE GENOMIC DNA]</scope>
    <source>
        <strain evidence="1 2">G2-b</strain>
    </source>
</reference>
<dbReference type="Proteomes" id="UP000595095">
    <property type="component" value="Chromosome"/>
</dbReference>
<keyword evidence="2" id="KW-1185">Reference proteome</keyword>
<keyword evidence="1" id="KW-0808">Transferase</keyword>
<dbReference type="KEGG" id="smaa:IT774_04235"/>